<feature type="domain" description="FAD dependent oxidoreductase" evidence="5">
    <location>
        <begin position="6"/>
        <end position="364"/>
    </location>
</feature>
<dbReference type="RefSeq" id="WP_267621317.1">
    <property type="nucleotide sequence ID" value="NZ_JAODIW010000006.1"/>
</dbReference>
<name>A0ABD5PGA2_9EURY</name>
<dbReference type="InterPro" id="IPR006076">
    <property type="entry name" value="FAD-dep_OxRdtase"/>
</dbReference>
<dbReference type="Gene3D" id="3.30.9.10">
    <property type="entry name" value="D-Amino Acid Oxidase, subunit A, domain 2"/>
    <property type="match status" value="1"/>
</dbReference>
<comment type="cofactor">
    <cofactor evidence="1">
        <name>FAD</name>
        <dbReference type="ChEBI" id="CHEBI:57692"/>
    </cofactor>
</comment>
<evidence type="ECO:0000256" key="1">
    <source>
        <dbReference type="ARBA" id="ARBA00001974"/>
    </source>
</evidence>
<dbReference type="SUPFAM" id="SSF51905">
    <property type="entry name" value="FAD/NAD(P)-binding domain"/>
    <property type="match status" value="1"/>
</dbReference>
<dbReference type="EC" id="1.5.3.2" evidence="6"/>
<accession>A0ABD5PGA2</accession>
<reference evidence="6 7" key="1">
    <citation type="journal article" date="2019" name="Int. J. Syst. Evol. Microbiol.">
        <title>The Global Catalogue of Microorganisms (GCM) 10K type strain sequencing project: providing services to taxonomists for standard genome sequencing and annotation.</title>
        <authorList>
            <consortium name="The Broad Institute Genomics Platform"/>
            <consortium name="The Broad Institute Genome Sequencing Center for Infectious Disease"/>
            <person name="Wu L."/>
            <person name="Ma J."/>
        </authorList>
    </citation>
    <scope>NUCLEOTIDE SEQUENCE [LARGE SCALE GENOMIC DNA]</scope>
    <source>
        <strain evidence="6 7">CGMCC 1.12553</strain>
    </source>
</reference>
<keyword evidence="2" id="KW-0285">Flavoprotein</keyword>
<evidence type="ECO:0000256" key="4">
    <source>
        <dbReference type="ARBA" id="ARBA00023002"/>
    </source>
</evidence>
<evidence type="ECO:0000313" key="7">
    <source>
        <dbReference type="Proteomes" id="UP001595921"/>
    </source>
</evidence>
<dbReference type="SUPFAM" id="SSF54373">
    <property type="entry name" value="FAD-linked reductases, C-terminal domain"/>
    <property type="match status" value="1"/>
</dbReference>
<evidence type="ECO:0000256" key="3">
    <source>
        <dbReference type="ARBA" id="ARBA00022827"/>
    </source>
</evidence>
<dbReference type="Proteomes" id="UP001595921">
    <property type="component" value="Unassembled WGS sequence"/>
</dbReference>
<keyword evidence="7" id="KW-1185">Reference proteome</keyword>
<dbReference type="EMBL" id="JBHSDS010000008">
    <property type="protein sequence ID" value="MFC4359768.1"/>
    <property type="molecule type" value="Genomic_DNA"/>
</dbReference>
<dbReference type="AlphaFoldDB" id="A0ABD5PGA2"/>
<dbReference type="GO" id="GO:0050131">
    <property type="term" value="F:N-methyl-L-amino-acid oxidase activity"/>
    <property type="evidence" value="ECO:0007669"/>
    <property type="project" value="UniProtKB-EC"/>
</dbReference>
<dbReference type="PANTHER" id="PTHR10961:SF7">
    <property type="entry name" value="FAD DEPENDENT OXIDOREDUCTASE DOMAIN-CONTAINING PROTEIN"/>
    <property type="match status" value="1"/>
</dbReference>
<protein>
    <submittedName>
        <fullName evidence="6">N-methyl-L-tryptophan oxidase</fullName>
        <ecNumber evidence="6">1.5.3.2</ecNumber>
    </submittedName>
</protein>
<gene>
    <name evidence="6" type="primary">solA</name>
    <name evidence="6" type="ORF">ACFO0N_17625</name>
</gene>
<evidence type="ECO:0000256" key="2">
    <source>
        <dbReference type="ARBA" id="ARBA00022630"/>
    </source>
</evidence>
<sequence>MTDRYDVIVVGVGGVGSAAVSHLAGRGADVLGLERFDVPHARGSSHGSTRIIRKAYFEDPAYVSLVERAYENWRALERATGRDLLTVTGSVDAGPEGSEVVEGSLRSCREHDLEHDFLTGAELHERVPGLDLPNAFRAVHQPEGGFLHAEGCIEAHVQHAHAHGAEVRAREAVTDWRETGEGVRVDTDRGRYEADTLVVAAGPWTGELLPDLADSLRPERQVIAWFQPDRSERYRPESFPVFVCTVPDDEGRGIEGGEYYGIPTYRRPGVKLGKHHHLGGEVDPESVEEPTRADEAVVRRFAETYAPDAAGPTMGLDTCLYTNTPDDDFVVDRHPAHDSVVVAGGFSGHGFKFTSATGELLADLALDGETTFDVDLDPFRVDRL</sequence>
<keyword evidence="4 6" id="KW-0560">Oxidoreductase</keyword>
<dbReference type="Gene3D" id="3.50.50.60">
    <property type="entry name" value="FAD/NAD(P)-binding domain"/>
    <property type="match status" value="1"/>
</dbReference>
<dbReference type="InterPro" id="IPR045170">
    <property type="entry name" value="MTOX"/>
</dbReference>
<dbReference type="Pfam" id="PF01266">
    <property type="entry name" value="DAO"/>
    <property type="match status" value="1"/>
</dbReference>
<proteinExistence type="predicted"/>
<dbReference type="PANTHER" id="PTHR10961">
    <property type="entry name" value="PEROXISOMAL SARCOSINE OXIDASE"/>
    <property type="match status" value="1"/>
</dbReference>
<dbReference type="InterPro" id="IPR036188">
    <property type="entry name" value="FAD/NAD-bd_sf"/>
</dbReference>
<evidence type="ECO:0000313" key="6">
    <source>
        <dbReference type="EMBL" id="MFC4359768.1"/>
    </source>
</evidence>
<evidence type="ECO:0000259" key="5">
    <source>
        <dbReference type="Pfam" id="PF01266"/>
    </source>
</evidence>
<dbReference type="NCBIfam" id="NF008425">
    <property type="entry name" value="PRK11259.1"/>
    <property type="match status" value="1"/>
</dbReference>
<comment type="caution">
    <text evidence="6">The sequence shown here is derived from an EMBL/GenBank/DDBJ whole genome shotgun (WGS) entry which is preliminary data.</text>
</comment>
<keyword evidence="3" id="KW-0274">FAD</keyword>
<organism evidence="6 7">
    <name type="scientific">Halobium salinum</name>
    <dbReference type="NCBI Taxonomy" id="1364940"/>
    <lineage>
        <taxon>Archaea</taxon>
        <taxon>Methanobacteriati</taxon>
        <taxon>Methanobacteriota</taxon>
        <taxon>Stenosarchaea group</taxon>
        <taxon>Halobacteria</taxon>
        <taxon>Halobacteriales</taxon>
        <taxon>Haloferacaceae</taxon>
        <taxon>Halobium</taxon>
    </lineage>
</organism>